<feature type="domain" description="Mycothiol-dependent maleylpyruvate isomerase metal-binding" evidence="1">
    <location>
        <begin position="24"/>
        <end position="124"/>
    </location>
</feature>
<dbReference type="RefSeq" id="WP_006894684.1">
    <property type="nucleotide sequence ID" value="NZ_BAAARB010000001.1"/>
</dbReference>
<keyword evidence="2" id="KW-0413">Isomerase</keyword>
<proteinExistence type="predicted"/>
<name>A0ABN3H0A6_9ACTN</name>
<evidence type="ECO:0000259" key="1">
    <source>
        <dbReference type="Pfam" id="PF11716"/>
    </source>
</evidence>
<comment type="caution">
    <text evidence="2">The sequence shown here is derived from an EMBL/GenBank/DDBJ whole genome shotgun (WGS) entry which is preliminary data.</text>
</comment>
<gene>
    <name evidence="2" type="ORF">GCM10009855_01140</name>
</gene>
<evidence type="ECO:0000313" key="2">
    <source>
        <dbReference type="EMBL" id="GAA2365704.1"/>
    </source>
</evidence>
<protein>
    <submittedName>
        <fullName evidence="2">Maleylpyruvate isomerase family mycothiol-dependent enzyme</fullName>
    </submittedName>
</protein>
<reference evidence="2 3" key="1">
    <citation type="journal article" date="2019" name="Int. J. Syst. Evol. Microbiol.">
        <title>The Global Catalogue of Microorganisms (GCM) 10K type strain sequencing project: providing services to taxonomists for standard genome sequencing and annotation.</title>
        <authorList>
            <consortium name="The Broad Institute Genomics Platform"/>
            <consortium name="The Broad Institute Genome Sequencing Center for Infectious Disease"/>
            <person name="Wu L."/>
            <person name="Ma J."/>
        </authorList>
    </citation>
    <scope>NUCLEOTIDE SEQUENCE [LARGE SCALE GENOMIC DNA]</scope>
    <source>
        <strain evidence="2 3">JCM 16227</strain>
    </source>
</reference>
<sequence length="188" mass="20299">MSRLSGLTASDRHRVVASDFGSQAAATADWDAPSPVDGWRARDVVAHLTGWFPAFLADGGVRFDAAPSADDPAAVWSAHSARVQELFMRDDVEFSHPRVGTMPLADAVDRFYTADVFMHTWDLAQASGRRPDLDAEFAAQLLDGLRGMEEVLRSSGQYGPAKTAPAGADPVMRLAAFIGRDPHFADAR</sequence>
<dbReference type="NCBIfam" id="TIGR03083">
    <property type="entry name" value="maleylpyruvate isomerase family mycothiol-dependent enzyme"/>
    <property type="match status" value="1"/>
</dbReference>
<evidence type="ECO:0000313" key="3">
    <source>
        <dbReference type="Proteomes" id="UP001501170"/>
    </source>
</evidence>
<dbReference type="InterPro" id="IPR034660">
    <property type="entry name" value="DinB/YfiT-like"/>
</dbReference>
<organism evidence="2 3">
    <name type="scientific">Gordonia cholesterolivorans</name>
    <dbReference type="NCBI Taxonomy" id="559625"/>
    <lineage>
        <taxon>Bacteria</taxon>
        <taxon>Bacillati</taxon>
        <taxon>Actinomycetota</taxon>
        <taxon>Actinomycetes</taxon>
        <taxon>Mycobacteriales</taxon>
        <taxon>Gordoniaceae</taxon>
        <taxon>Gordonia</taxon>
    </lineage>
</organism>
<dbReference type="InterPro" id="IPR024344">
    <property type="entry name" value="MDMPI_metal-binding"/>
</dbReference>
<dbReference type="InterPro" id="IPR017517">
    <property type="entry name" value="Maleyloyr_isom"/>
</dbReference>
<dbReference type="Pfam" id="PF11716">
    <property type="entry name" value="MDMPI_N"/>
    <property type="match status" value="1"/>
</dbReference>
<dbReference type="EMBL" id="BAAARB010000001">
    <property type="protein sequence ID" value="GAA2365704.1"/>
    <property type="molecule type" value="Genomic_DNA"/>
</dbReference>
<dbReference type="GO" id="GO:0016853">
    <property type="term" value="F:isomerase activity"/>
    <property type="evidence" value="ECO:0007669"/>
    <property type="project" value="UniProtKB-KW"/>
</dbReference>
<dbReference type="Proteomes" id="UP001501170">
    <property type="component" value="Unassembled WGS sequence"/>
</dbReference>
<accession>A0ABN3H0A6</accession>
<keyword evidence="3" id="KW-1185">Reference proteome</keyword>
<dbReference type="SUPFAM" id="SSF109854">
    <property type="entry name" value="DinB/YfiT-like putative metalloenzymes"/>
    <property type="match status" value="1"/>
</dbReference>